<sequence>MENLENIRPLRKIETEKGRENSDAEKTKARLKEAQAKSDDQHFKKINIDSLNWDTLNALNDCVEKYHDPFPEQVMTQGVKEMMKINPYFHTFRDDKGEAETYVKEFIKLYPDKIKEMIAADPNRFYKTSVSGNGAAEKQGEEKISAAA</sequence>
<evidence type="ECO:0000256" key="1">
    <source>
        <dbReference type="SAM" id="MobiDB-lite"/>
    </source>
</evidence>
<comment type="caution">
    <text evidence="2">The sequence shown here is derived from an EMBL/GenBank/DDBJ whole genome shotgun (WGS) entry which is preliminary data.</text>
</comment>
<evidence type="ECO:0000313" key="2">
    <source>
        <dbReference type="EMBL" id="KKU22321.1"/>
    </source>
</evidence>
<feature type="compositionally biased region" description="Basic and acidic residues" evidence="1">
    <location>
        <begin position="11"/>
        <end position="28"/>
    </location>
</feature>
<dbReference type="AlphaFoldDB" id="A0A0G1NPH5"/>
<feature type="compositionally biased region" description="Basic and acidic residues" evidence="1">
    <location>
        <begin position="138"/>
        <end position="148"/>
    </location>
</feature>
<name>A0A0G1NPH5_9BACT</name>
<dbReference type="EMBL" id="LCLU01000013">
    <property type="protein sequence ID" value="KKU22321.1"/>
    <property type="molecule type" value="Genomic_DNA"/>
</dbReference>
<protein>
    <submittedName>
        <fullName evidence="2">Uncharacterized protein</fullName>
    </submittedName>
</protein>
<organism evidence="2 3">
    <name type="scientific">Candidatus Azambacteria bacterium GW2011_GWC1_46_13</name>
    <dbReference type="NCBI Taxonomy" id="1618619"/>
    <lineage>
        <taxon>Bacteria</taxon>
        <taxon>Candidatus Azamiibacteriota</taxon>
    </lineage>
</organism>
<reference evidence="2 3" key="1">
    <citation type="journal article" date="2015" name="Nature">
        <title>rRNA introns, odd ribosomes, and small enigmatic genomes across a large radiation of phyla.</title>
        <authorList>
            <person name="Brown C.T."/>
            <person name="Hug L.A."/>
            <person name="Thomas B.C."/>
            <person name="Sharon I."/>
            <person name="Castelle C.J."/>
            <person name="Singh A."/>
            <person name="Wilkins M.J."/>
            <person name="Williams K.H."/>
            <person name="Banfield J.F."/>
        </authorList>
    </citation>
    <scope>NUCLEOTIDE SEQUENCE [LARGE SCALE GENOMIC DNA]</scope>
</reference>
<gene>
    <name evidence="2" type="ORF">UX33_C0013G0005</name>
</gene>
<proteinExistence type="predicted"/>
<feature type="region of interest" description="Disordered" evidence="1">
    <location>
        <begin position="1"/>
        <end position="28"/>
    </location>
</feature>
<feature type="region of interest" description="Disordered" evidence="1">
    <location>
        <begin position="129"/>
        <end position="148"/>
    </location>
</feature>
<evidence type="ECO:0000313" key="3">
    <source>
        <dbReference type="Proteomes" id="UP000034569"/>
    </source>
</evidence>
<accession>A0A0G1NPH5</accession>
<dbReference type="Proteomes" id="UP000034569">
    <property type="component" value="Unassembled WGS sequence"/>
</dbReference>